<keyword evidence="8" id="KW-0732">Signal</keyword>
<evidence type="ECO:0000256" key="8">
    <source>
        <dbReference type="ARBA" id="ARBA00022729"/>
    </source>
</evidence>
<evidence type="ECO:0000256" key="13">
    <source>
        <dbReference type="ARBA" id="ARBA00023053"/>
    </source>
</evidence>
<keyword evidence="14" id="KW-0406">Ion transport</keyword>
<dbReference type="GO" id="GO:0006874">
    <property type="term" value="P:intracellular calcium ion homeostasis"/>
    <property type="evidence" value="ECO:0007669"/>
    <property type="project" value="TreeGrafter"/>
</dbReference>
<gene>
    <name evidence="20" type="ORF">FNF28_02163</name>
</gene>
<name>A0A5A8DV83_CAFRO</name>
<evidence type="ECO:0000256" key="9">
    <source>
        <dbReference type="ARBA" id="ARBA00022837"/>
    </source>
</evidence>
<evidence type="ECO:0000256" key="4">
    <source>
        <dbReference type="ARBA" id="ARBA00022449"/>
    </source>
</evidence>
<dbReference type="EMBL" id="VLTL01000023">
    <property type="protein sequence ID" value="KAA0169382.1"/>
    <property type="molecule type" value="Genomic_DNA"/>
</dbReference>
<feature type="transmembrane region" description="Helical" evidence="18">
    <location>
        <begin position="651"/>
        <end position="670"/>
    </location>
</feature>
<dbReference type="AlphaFoldDB" id="A0A5A8DV83"/>
<keyword evidence="15 18" id="KW-0472">Membrane</keyword>
<keyword evidence="16" id="KW-0739">Sodium transport</keyword>
<feature type="transmembrane region" description="Helical" evidence="18">
    <location>
        <begin position="148"/>
        <end position="171"/>
    </location>
</feature>
<evidence type="ECO:0000256" key="10">
    <source>
        <dbReference type="ARBA" id="ARBA00022847"/>
    </source>
</evidence>
<keyword evidence="4" id="KW-0050">Antiport</keyword>
<evidence type="ECO:0000256" key="14">
    <source>
        <dbReference type="ARBA" id="ARBA00023065"/>
    </source>
</evidence>
<dbReference type="GO" id="GO:0015293">
    <property type="term" value="F:symporter activity"/>
    <property type="evidence" value="ECO:0007669"/>
    <property type="project" value="UniProtKB-KW"/>
</dbReference>
<evidence type="ECO:0000256" key="1">
    <source>
        <dbReference type="ARBA" id="ARBA00004141"/>
    </source>
</evidence>
<feature type="transmembrane region" description="Helical" evidence="18">
    <location>
        <begin position="216"/>
        <end position="234"/>
    </location>
</feature>
<accession>A0A5A8DV83</accession>
<feature type="transmembrane region" description="Helical" evidence="18">
    <location>
        <begin position="591"/>
        <end position="612"/>
    </location>
</feature>
<keyword evidence="10" id="KW-0769">Symport</keyword>
<reference evidence="20 21" key="1">
    <citation type="submission" date="2019-07" db="EMBL/GenBank/DDBJ databases">
        <title>Genomes of Cafeteria roenbergensis.</title>
        <authorList>
            <person name="Fischer M.G."/>
            <person name="Hackl T."/>
            <person name="Roman M."/>
        </authorList>
    </citation>
    <scope>NUCLEOTIDE SEQUENCE [LARGE SCALE GENOMIC DNA]</scope>
    <source>
        <strain evidence="20 21">RCC970-E3</strain>
    </source>
</reference>
<feature type="domain" description="Sodium/calcium exchanger membrane region" evidence="19">
    <location>
        <begin position="85"/>
        <end position="234"/>
    </location>
</feature>
<evidence type="ECO:0000313" key="20">
    <source>
        <dbReference type="EMBL" id="KAA0169382.1"/>
    </source>
</evidence>
<dbReference type="Gene3D" id="1.20.1420.30">
    <property type="entry name" value="NCX, central ion-binding region"/>
    <property type="match status" value="2"/>
</dbReference>
<evidence type="ECO:0000256" key="7">
    <source>
        <dbReference type="ARBA" id="ARBA00022692"/>
    </source>
</evidence>
<dbReference type="InterPro" id="IPR004837">
    <property type="entry name" value="NaCa_Exmemb"/>
</dbReference>
<comment type="subcellular location">
    <subcellularLocation>
        <location evidence="1">Membrane</location>
        <topology evidence="1">Multi-pass membrane protein</topology>
    </subcellularLocation>
</comment>
<organism evidence="20 21">
    <name type="scientific">Cafeteria roenbergensis</name>
    <name type="common">Marine flagellate</name>
    <dbReference type="NCBI Taxonomy" id="33653"/>
    <lineage>
        <taxon>Eukaryota</taxon>
        <taxon>Sar</taxon>
        <taxon>Stramenopiles</taxon>
        <taxon>Bigyra</taxon>
        <taxon>Opalozoa</taxon>
        <taxon>Bicosoecida</taxon>
        <taxon>Cafeteriaceae</taxon>
        <taxon>Cafeteria</taxon>
    </lineage>
</organism>
<comment type="caution">
    <text evidence="20">The sequence shown here is derived from an EMBL/GenBank/DDBJ whole genome shotgun (WGS) entry which is preliminary data.</text>
</comment>
<keyword evidence="13" id="KW-0915">Sodium</keyword>
<keyword evidence="5" id="KW-0633">Potassium transport</keyword>
<dbReference type="FunFam" id="1.20.1420.30:FF:000009">
    <property type="entry name" value="sodium/potassium/calcium exchanger 5 isoform X2"/>
    <property type="match status" value="1"/>
</dbReference>
<dbReference type="Proteomes" id="UP000324907">
    <property type="component" value="Unassembled WGS sequence"/>
</dbReference>
<feature type="region of interest" description="Disordered" evidence="17">
    <location>
        <begin position="465"/>
        <end position="513"/>
    </location>
</feature>
<evidence type="ECO:0000256" key="16">
    <source>
        <dbReference type="ARBA" id="ARBA00023201"/>
    </source>
</evidence>
<sequence>MAGAPGSTRAQVRRWTRRAIFVLGAVVAYGFAGLLWSSATEGRGPGLRGRALEHDATEASGEGDYPTDLFSPEQRQQGWIVLHCIGVLYMFVALNEVCDSFFVPALEVLVDAVNMDMTVAGATFMAAGGSAPELFTSFLGVFVSKNNVGFGTIVGSAVFNVLFVIGVCAIAASGKNADGSRMALELTPYPLFRDSMWYILSLLTLVLFFLDQKIEWWEALLQFFVYVGYVAFMMKNAHFEKVALQRCPCLRPRHPAKRTKWVRHAFGTLAGGGGEQGRRGSALAATAKAQPQTAPGASAPPRSNLASASAIRVAPAPSKDEISDFQPDGAKHAVADGPAPQAPAGDTEALVSKGEAAGSPKPGHSWKQVRQAVTRVEVLSSMIKNDADEPDEPEGIPEDYFTWPSESDTDEDGELLGRAWLRRAMFVVVAPIRLLLIVSTPDPVPKEKVFLCWSRGPCDILCGPESADSSPAKAPAARSKPDAGSGTPARSKSAPTPSSHPAEQPAAPASTKEKRKTSPMFLITFVLSIVWIGVFSYLMVWWATLAGVVFGMPPEVMGLTFLAAGTSVPDLLTSVIVASKGFGDMAVSSSIGSNVFDVTVGLPLPWLLGTIAFGQPIDVASDGLFSSVLVLFLMLILVVISIAVAGWKLSLSLGAAMFLLYGLFVAHSLLTEYGVIPPIA</sequence>
<feature type="transmembrane region" description="Helical" evidence="18">
    <location>
        <begin position="624"/>
        <end position="644"/>
    </location>
</feature>
<keyword evidence="12 18" id="KW-1133">Transmembrane helix</keyword>
<feature type="domain" description="Sodium/calcium exchanger membrane region" evidence="19">
    <location>
        <begin position="522"/>
        <end position="669"/>
    </location>
</feature>
<dbReference type="Pfam" id="PF01699">
    <property type="entry name" value="Na_Ca_ex"/>
    <property type="match status" value="2"/>
</dbReference>
<evidence type="ECO:0000256" key="5">
    <source>
        <dbReference type="ARBA" id="ARBA00022538"/>
    </source>
</evidence>
<evidence type="ECO:0000259" key="19">
    <source>
        <dbReference type="Pfam" id="PF01699"/>
    </source>
</evidence>
<keyword evidence="9" id="KW-0106">Calcium</keyword>
<evidence type="ECO:0000256" key="11">
    <source>
        <dbReference type="ARBA" id="ARBA00022958"/>
    </source>
</evidence>
<feature type="compositionally biased region" description="Low complexity" evidence="17">
    <location>
        <begin position="279"/>
        <end position="297"/>
    </location>
</feature>
<feature type="transmembrane region" description="Helical" evidence="18">
    <location>
        <begin position="119"/>
        <end position="142"/>
    </location>
</feature>
<evidence type="ECO:0000256" key="12">
    <source>
        <dbReference type="ARBA" id="ARBA00022989"/>
    </source>
</evidence>
<evidence type="ECO:0000256" key="15">
    <source>
        <dbReference type="ARBA" id="ARBA00023136"/>
    </source>
</evidence>
<feature type="compositionally biased region" description="Low complexity" evidence="17">
    <location>
        <begin position="335"/>
        <end position="346"/>
    </location>
</feature>
<feature type="transmembrane region" description="Helical" evidence="18">
    <location>
        <begin position="520"/>
        <end position="544"/>
    </location>
</feature>
<evidence type="ECO:0000256" key="6">
    <source>
        <dbReference type="ARBA" id="ARBA00022568"/>
    </source>
</evidence>
<evidence type="ECO:0000313" key="21">
    <source>
        <dbReference type="Proteomes" id="UP000324907"/>
    </source>
</evidence>
<dbReference type="InterPro" id="IPR044880">
    <property type="entry name" value="NCX_ion-bd_dom_sf"/>
</dbReference>
<dbReference type="GO" id="GO:0008273">
    <property type="term" value="F:calcium, potassium:sodium antiporter activity"/>
    <property type="evidence" value="ECO:0007669"/>
    <property type="project" value="TreeGrafter"/>
</dbReference>
<dbReference type="NCBIfam" id="TIGR00367">
    <property type="entry name" value="calcium/sodium antiporter"/>
    <property type="match status" value="1"/>
</dbReference>
<dbReference type="GO" id="GO:0005886">
    <property type="term" value="C:plasma membrane"/>
    <property type="evidence" value="ECO:0007669"/>
    <property type="project" value="TreeGrafter"/>
</dbReference>
<feature type="transmembrane region" description="Helical" evidence="18">
    <location>
        <begin position="20"/>
        <end position="39"/>
    </location>
</feature>
<evidence type="ECO:0000256" key="3">
    <source>
        <dbReference type="ARBA" id="ARBA00022448"/>
    </source>
</evidence>
<dbReference type="PANTHER" id="PTHR10846:SF72">
    <property type="entry name" value="SODIUM_POTASSIUM_CALCIUM EXCHANGER NCKX30C"/>
    <property type="match status" value="1"/>
</dbReference>
<dbReference type="GO" id="GO:0005262">
    <property type="term" value="F:calcium channel activity"/>
    <property type="evidence" value="ECO:0007669"/>
    <property type="project" value="TreeGrafter"/>
</dbReference>
<keyword evidence="6" id="KW-0109">Calcium transport</keyword>
<feature type="compositionally biased region" description="Polar residues" evidence="17">
    <location>
        <begin position="488"/>
        <end position="501"/>
    </location>
</feature>
<dbReference type="InterPro" id="IPR004481">
    <property type="entry name" value="K/Na/Ca-exchanger"/>
</dbReference>
<feature type="compositionally biased region" description="Low complexity" evidence="17">
    <location>
        <begin position="465"/>
        <end position="478"/>
    </location>
</feature>
<protein>
    <recommendedName>
        <fullName evidence="19">Sodium/calcium exchanger membrane region domain-containing protein</fullName>
    </recommendedName>
</protein>
<keyword evidence="3" id="KW-0813">Transport</keyword>
<feature type="region of interest" description="Disordered" evidence="17">
    <location>
        <begin position="270"/>
        <end position="368"/>
    </location>
</feature>
<dbReference type="PANTHER" id="PTHR10846">
    <property type="entry name" value="SODIUM/POTASSIUM/CALCIUM EXCHANGER"/>
    <property type="match status" value="1"/>
</dbReference>
<proteinExistence type="inferred from homology"/>
<evidence type="ECO:0000256" key="2">
    <source>
        <dbReference type="ARBA" id="ARBA00005364"/>
    </source>
</evidence>
<feature type="transmembrane region" description="Helical" evidence="18">
    <location>
        <begin position="556"/>
        <end position="579"/>
    </location>
</feature>
<keyword evidence="7 18" id="KW-0812">Transmembrane</keyword>
<keyword evidence="11" id="KW-0630">Potassium</keyword>
<evidence type="ECO:0000256" key="17">
    <source>
        <dbReference type="SAM" id="MobiDB-lite"/>
    </source>
</evidence>
<comment type="similarity">
    <text evidence="2">Belongs to the Ca(2+):cation antiporter (CaCA) (TC 2.A.19) family. SLC24A subfamily.</text>
</comment>
<evidence type="ECO:0000256" key="18">
    <source>
        <dbReference type="SAM" id="Phobius"/>
    </source>
</evidence>